<feature type="domain" description="SMODS and SLOG-associating 2TM effector" evidence="2">
    <location>
        <begin position="168"/>
        <end position="289"/>
    </location>
</feature>
<dbReference type="Proteomes" id="UP000658320">
    <property type="component" value="Unassembled WGS sequence"/>
</dbReference>
<evidence type="ECO:0000313" key="5">
    <source>
        <dbReference type="Proteomes" id="UP000658320"/>
    </source>
</evidence>
<dbReference type="InterPro" id="IPR040884">
    <property type="entry name" value="SLATT_1"/>
</dbReference>
<dbReference type="RefSeq" id="WP_189940374.1">
    <property type="nucleotide sequence ID" value="NZ_BMSX01000013.1"/>
</dbReference>
<keyword evidence="1" id="KW-1133">Transmembrane helix</keyword>
<feature type="transmembrane region" description="Helical" evidence="1">
    <location>
        <begin position="219"/>
        <end position="236"/>
    </location>
</feature>
<organism evidence="4 5">
    <name type="scientific">Streptomyces aurantiogriseus</name>
    <dbReference type="NCBI Taxonomy" id="66870"/>
    <lineage>
        <taxon>Bacteria</taxon>
        <taxon>Bacillati</taxon>
        <taxon>Actinomycetota</taxon>
        <taxon>Actinomycetes</taxon>
        <taxon>Kitasatosporales</taxon>
        <taxon>Streptomycetaceae</taxon>
        <taxon>Streptomyces</taxon>
    </lineage>
</organism>
<gene>
    <name evidence="4" type="ORF">GCM10010251_54600</name>
</gene>
<evidence type="ECO:0000256" key="1">
    <source>
        <dbReference type="SAM" id="Phobius"/>
    </source>
</evidence>
<comment type="caution">
    <text evidence="4">The sequence shown here is derived from an EMBL/GenBank/DDBJ whole genome shotgun (WGS) entry which is preliminary data.</text>
</comment>
<proteinExistence type="predicted"/>
<name>A0A918CP77_9ACTN</name>
<reference evidence="4" key="1">
    <citation type="journal article" date="2014" name="Int. J. Syst. Evol. Microbiol.">
        <title>Complete genome sequence of Corynebacterium casei LMG S-19264T (=DSM 44701T), isolated from a smear-ripened cheese.</title>
        <authorList>
            <consortium name="US DOE Joint Genome Institute (JGI-PGF)"/>
            <person name="Walter F."/>
            <person name="Albersmeier A."/>
            <person name="Kalinowski J."/>
            <person name="Ruckert C."/>
        </authorList>
    </citation>
    <scope>NUCLEOTIDE SEQUENCE</scope>
    <source>
        <strain evidence="4">JCM 4346</strain>
    </source>
</reference>
<evidence type="ECO:0000313" key="4">
    <source>
        <dbReference type="EMBL" id="GGR31446.1"/>
    </source>
</evidence>
<dbReference type="Pfam" id="PF18184">
    <property type="entry name" value="SLATT_3"/>
    <property type="match status" value="1"/>
</dbReference>
<keyword evidence="1" id="KW-0472">Membrane</keyword>
<protein>
    <submittedName>
        <fullName evidence="4">Membrane protein</fullName>
    </submittedName>
</protein>
<feature type="transmembrane region" description="Helical" evidence="1">
    <location>
        <begin position="58"/>
        <end position="77"/>
    </location>
</feature>
<keyword evidence="1" id="KW-0812">Transmembrane</keyword>
<reference evidence="4" key="2">
    <citation type="submission" date="2020-09" db="EMBL/GenBank/DDBJ databases">
        <authorList>
            <person name="Sun Q."/>
            <person name="Ohkuma M."/>
        </authorList>
    </citation>
    <scope>NUCLEOTIDE SEQUENCE</scope>
    <source>
        <strain evidence="4">JCM 4346</strain>
    </source>
</reference>
<feature type="transmembrane region" description="Helical" evidence="1">
    <location>
        <begin position="194"/>
        <end position="213"/>
    </location>
</feature>
<dbReference type="Pfam" id="PF18181">
    <property type="entry name" value="SLATT_1"/>
    <property type="match status" value="1"/>
</dbReference>
<feature type="domain" description="SMODS and SLOG-associating 2TM effector" evidence="3">
    <location>
        <begin position="11"/>
        <end position="165"/>
    </location>
</feature>
<dbReference type="EMBL" id="BMSX01000013">
    <property type="protein sequence ID" value="GGR31446.1"/>
    <property type="molecule type" value="Genomic_DNA"/>
</dbReference>
<dbReference type="NCBIfam" id="NF033610">
    <property type="entry name" value="SLATT_3"/>
    <property type="match status" value="1"/>
</dbReference>
<dbReference type="AlphaFoldDB" id="A0A918CP77"/>
<dbReference type="NCBIfam" id="NF033634">
    <property type="entry name" value="SLATT_1"/>
    <property type="match status" value="1"/>
</dbReference>
<accession>A0A918CP77</accession>
<sequence length="294" mass="32305">MAVTVGFEDFPALYRSADGNSIKGQRRHLLVTRFRLGALVTAAAFGVVALRAGGTDVAAVVASVAFGAALVSDVYMLRERPDRQWYAGRAVAESTKTLTWRYMVGGSPLGITDLDEEQAADLLLARFTEIESDVEPILLIPDHGSPEQVTEGMRRVRALPLEQRRELYLRSRIRNQQEWYGTKARWNERRATQWSVLLAVLELLGLTAGVLKAGGLIDIDLPGLVAALAAAGVAWVQTKQHQNLATAYAMAHHELATIGARIRHARTEEEWAGFVAGSEDAISREHTLWRASHS</sequence>
<dbReference type="InterPro" id="IPR041116">
    <property type="entry name" value="SLATT_3"/>
</dbReference>
<evidence type="ECO:0000259" key="2">
    <source>
        <dbReference type="Pfam" id="PF18181"/>
    </source>
</evidence>
<evidence type="ECO:0000259" key="3">
    <source>
        <dbReference type="Pfam" id="PF18184"/>
    </source>
</evidence>
<keyword evidence="5" id="KW-1185">Reference proteome</keyword>
<feature type="transmembrane region" description="Helical" evidence="1">
    <location>
        <begin position="34"/>
        <end position="52"/>
    </location>
</feature>